<comment type="caution">
    <text evidence="10">The sequence shown here is derived from an EMBL/GenBank/DDBJ whole genome shotgun (WGS) entry which is preliminary data.</text>
</comment>
<sequence length="490" mass="55570">MRVRDPAFTINTATLGADGTISVKVINPEKSTQWSWAPERQLKIHYEPGIDITNEHAWPQWRQKVRSQITAVDFSIDRIEKHELNNETLKEFLDRPREDWVTCRWINVNGLSWDVVRLLGEKHKLHSLAIEDLLHTRNRTKADWKHTDGQNVLLTLQRLVRKNGGIADEAQAQKPRPRHVSTNSPAYLEKHVPAEYRQAVKTLQAYRTDADPERTRYMEEHSTLNPKGLMVSVEQVSMFLQSNNTLVSFFEHSADVIEEPILKRLSSAETVLRQSGDASMVMHAIIDGIVDLSIPIAAAYEDSIAELELDVLTDPSIAHSKALYILTSELSLLRSQIAPITSLVNALRQHNSNALMQTTTSSQEPSSSHIANSPPPYTPKDPSTASITITTLAHTYFGDVEDHSITVTESLERMRRSADRMINLIFNTMGAYQNESMKQLTFVTILFLPMTFLVGYFGMNFEDMPCLKNSDAYFWWLCIPVTGTMVLVLM</sequence>
<evidence type="ECO:0000256" key="7">
    <source>
        <dbReference type="ARBA" id="ARBA00023136"/>
    </source>
</evidence>
<dbReference type="GO" id="GO:0015095">
    <property type="term" value="F:magnesium ion transmembrane transporter activity"/>
    <property type="evidence" value="ECO:0007669"/>
    <property type="project" value="TreeGrafter"/>
</dbReference>
<feature type="transmembrane region" description="Helical" evidence="9">
    <location>
        <begin position="473"/>
        <end position="489"/>
    </location>
</feature>
<dbReference type="PANTHER" id="PTHR46494:SF1">
    <property type="entry name" value="CORA FAMILY METAL ION TRANSPORTER (EUROFUNG)"/>
    <property type="match status" value="1"/>
</dbReference>
<dbReference type="GO" id="GO:0000287">
    <property type="term" value="F:magnesium ion binding"/>
    <property type="evidence" value="ECO:0007669"/>
    <property type="project" value="TreeGrafter"/>
</dbReference>
<feature type="transmembrane region" description="Helical" evidence="9">
    <location>
        <begin position="440"/>
        <end position="461"/>
    </location>
</feature>
<keyword evidence="3" id="KW-0813">Transport</keyword>
<dbReference type="AlphaFoldDB" id="A0A9P5BXR3"/>
<evidence type="ECO:0000256" key="1">
    <source>
        <dbReference type="ARBA" id="ARBA00004651"/>
    </source>
</evidence>
<proteinExistence type="inferred from homology"/>
<evidence type="ECO:0000256" key="2">
    <source>
        <dbReference type="ARBA" id="ARBA00009765"/>
    </source>
</evidence>
<keyword evidence="6 9" id="KW-1133">Transmembrane helix</keyword>
<reference evidence="10" key="1">
    <citation type="submission" date="2019-04" db="EMBL/GenBank/DDBJ databases">
        <title>Sequencing of skin fungus with MAO and IRED activity.</title>
        <authorList>
            <person name="Marsaioli A.J."/>
            <person name="Bonatto J.M.C."/>
            <person name="Reis Junior O."/>
        </authorList>
    </citation>
    <scope>NUCLEOTIDE SEQUENCE</scope>
    <source>
        <strain evidence="10">28M1</strain>
    </source>
</reference>
<evidence type="ECO:0000313" key="11">
    <source>
        <dbReference type="Proteomes" id="UP000758155"/>
    </source>
</evidence>
<evidence type="ECO:0000256" key="6">
    <source>
        <dbReference type="ARBA" id="ARBA00022989"/>
    </source>
</evidence>
<evidence type="ECO:0000256" key="4">
    <source>
        <dbReference type="ARBA" id="ARBA00022475"/>
    </source>
</evidence>
<comment type="subcellular location">
    <subcellularLocation>
        <location evidence="1">Cell membrane</location>
        <topology evidence="1">Multi-pass membrane protein</topology>
    </subcellularLocation>
</comment>
<evidence type="ECO:0000313" key="10">
    <source>
        <dbReference type="EMBL" id="KAF3035006.1"/>
    </source>
</evidence>
<name>A0A9P5BXR3_9PLEO</name>
<dbReference type="Proteomes" id="UP000758155">
    <property type="component" value="Unassembled WGS sequence"/>
</dbReference>
<feature type="region of interest" description="Disordered" evidence="8">
    <location>
        <begin position="357"/>
        <end position="384"/>
    </location>
</feature>
<keyword evidence="11" id="KW-1185">Reference proteome</keyword>
<dbReference type="Pfam" id="PF01544">
    <property type="entry name" value="CorA"/>
    <property type="match status" value="1"/>
</dbReference>
<protein>
    <recommendedName>
        <fullName evidence="12">Metal ion transmembrane transporter</fullName>
    </recommendedName>
</protein>
<keyword evidence="5 9" id="KW-0812">Transmembrane</keyword>
<keyword evidence="7 9" id="KW-0472">Membrane</keyword>
<dbReference type="GO" id="GO:0015087">
    <property type="term" value="F:cobalt ion transmembrane transporter activity"/>
    <property type="evidence" value="ECO:0007669"/>
    <property type="project" value="TreeGrafter"/>
</dbReference>
<dbReference type="GO" id="GO:0050897">
    <property type="term" value="F:cobalt ion binding"/>
    <property type="evidence" value="ECO:0007669"/>
    <property type="project" value="TreeGrafter"/>
</dbReference>
<dbReference type="SUPFAM" id="SSF144083">
    <property type="entry name" value="Magnesium transport protein CorA, transmembrane region"/>
    <property type="match status" value="1"/>
</dbReference>
<dbReference type="GO" id="GO:0005886">
    <property type="term" value="C:plasma membrane"/>
    <property type="evidence" value="ECO:0007669"/>
    <property type="project" value="UniProtKB-SubCell"/>
</dbReference>
<evidence type="ECO:0000256" key="5">
    <source>
        <dbReference type="ARBA" id="ARBA00022692"/>
    </source>
</evidence>
<evidence type="ECO:0008006" key="12">
    <source>
        <dbReference type="Google" id="ProtNLM"/>
    </source>
</evidence>
<comment type="similarity">
    <text evidence="2">Belongs to the CorA metal ion transporter (MIT) (TC 1.A.35) family.</text>
</comment>
<keyword evidence="4" id="KW-1003">Cell membrane</keyword>
<dbReference type="InterPro" id="IPR045861">
    <property type="entry name" value="CorA_cytoplasmic_dom"/>
</dbReference>
<dbReference type="SUPFAM" id="SSF143865">
    <property type="entry name" value="CorA soluble domain-like"/>
    <property type="match status" value="1"/>
</dbReference>
<gene>
    <name evidence="10" type="ORF">E8E12_004596</name>
</gene>
<dbReference type="InterPro" id="IPR045863">
    <property type="entry name" value="CorA_TM1_TM2"/>
</dbReference>
<evidence type="ECO:0000256" key="3">
    <source>
        <dbReference type="ARBA" id="ARBA00022448"/>
    </source>
</evidence>
<evidence type="ECO:0000256" key="8">
    <source>
        <dbReference type="SAM" id="MobiDB-lite"/>
    </source>
</evidence>
<evidence type="ECO:0000256" key="9">
    <source>
        <dbReference type="SAM" id="Phobius"/>
    </source>
</evidence>
<accession>A0A9P5BXR3</accession>
<dbReference type="InterPro" id="IPR002523">
    <property type="entry name" value="MgTranspt_CorA/ZnTranspt_ZntB"/>
</dbReference>
<dbReference type="PANTHER" id="PTHR46494">
    <property type="entry name" value="CORA FAMILY METAL ION TRANSPORTER (EUROFUNG)"/>
    <property type="match status" value="1"/>
</dbReference>
<dbReference type="Gene3D" id="3.30.460.20">
    <property type="entry name" value="CorA soluble domain-like"/>
    <property type="match status" value="1"/>
</dbReference>
<dbReference type="OrthoDB" id="165352at2759"/>
<feature type="compositionally biased region" description="Low complexity" evidence="8">
    <location>
        <begin position="357"/>
        <end position="368"/>
    </location>
</feature>
<dbReference type="EMBL" id="SWKV01000062">
    <property type="protein sequence ID" value="KAF3035006.1"/>
    <property type="molecule type" value="Genomic_DNA"/>
</dbReference>
<dbReference type="Gene3D" id="1.20.58.340">
    <property type="entry name" value="Magnesium transport protein CorA, transmembrane region"/>
    <property type="match status" value="2"/>
</dbReference>
<organism evidence="10 11">
    <name type="scientific">Didymella heteroderae</name>
    <dbReference type="NCBI Taxonomy" id="1769908"/>
    <lineage>
        <taxon>Eukaryota</taxon>
        <taxon>Fungi</taxon>
        <taxon>Dikarya</taxon>
        <taxon>Ascomycota</taxon>
        <taxon>Pezizomycotina</taxon>
        <taxon>Dothideomycetes</taxon>
        <taxon>Pleosporomycetidae</taxon>
        <taxon>Pleosporales</taxon>
        <taxon>Pleosporineae</taxon>
        <taxon>Didymellaceae</taxon>
        <taxon>Didymella</taxon>
    </lineage>
</organism>